<feature type="region of interest" description="Disordered" evidence="1">
    <location>
        <begin position="209"/>
        <end position="232"/>
    </location>
</feature>
<evidence type="ECO:0000256" key="2">
    <source>
        <dbReference type="SAM" id="SignalP"/>
    </source>
</evidence>
<dbReference type="VEuPathDB" id="FungiDB:jhhlp_004548"/>
<accession>A0A2N3NBV6</accession>
<reference evidence="3 4" key="1">
    <citation type="journal article" date="2017" name="G3 (Bethesda)">
        <title>First Draft Genome Sequence of the Pathogenic Fungus Lomentospora prolificans (Formerly Scedosporium prolificans).</title>
        <authorList>
            <person name="Luo R."/>
            <person name="Zimin A."/>
            <person name="Workman R."/>
            <person name="Fan Y."/>
            <person name="Pertea G."/>
            <person name="Grossman N."/>
            <person name="Wear M.P."/>
            <person name="Jia B."/>
            <person name="Miller H."/>
            <person name="Casadevall A."/>
            <person name="Timp W."/>
            <person name="Zhang S.X."/>
            <person name="Salzberg S.L."/>
        </authorList>
    </citation>
    <scope>NUCLEOTIDE SEQUENCE [LARGE SCALE GENOMIC DNA]</scope>
    <source>
        <strain evidence="3 4">JHH-5317</strain>
    </source>
</reference>
<keyword evidence="4" id="KW-1185">Reference proteome</keyword>
<dbReference type="STRING" id="41688.A0A2N3NBV6"/>
<evidence type="ECO:0000256" key="1">
    <source>
        <dbReference type="SAM" id="MobiDB-lite"/>
    </source>
</evidence>
<feature type="signal peptide" evidence="2">
    <location>
        <begin position="1"/>
        <end position="21"/>
    </location>
</feature>
<proteinExistence type="predicted"/>
<keyword evidence="2" id="KW-0732">Signal</keyword>
<dbReference type="OrthoDB" id="3937708at2759"/>
<protein>
    <submittedName>
        <fullName evidence="3">Uncharacterized protein</fullName>
    </submittedName>
</protein>
<dbReference type="InParanoid" id="A0A2N3NBV6"/>
<feature type="compositionally biased region" description="Basic and acidic residues" evidence="1">
    <location>
        <begin position="209"/>
        <end position="219"/>
    </location>
</feature>
<dbReference type="EMBL" id="NLAX01000010">
    <property type="protein sequence ID" value="PKS09925.1"/>
    <property type="molecule type" value="Genomic_DNA"/>
</dbReference>
<feature type="chain" id="PRO_5014943605" evidence="2">
    <location>
        <begin position="22"/>
        <end position="362"/>
    </location>
</feature>
<name>A0A2N3NBV6_9PEZI</name>
<evidence type="ECO:0000313" key="4">
    <source>
        <dbReference type="Proteomes" id="UP000233524"/>
    </source>
</evidence>
<dbReference type="Proteomes" id="UP000233524">
    <property type="component" value="Unassembled WGS sequence"/>
</dbReference>
<gene>
    <name evidence="3" type="ORF">jhhlp_004548</name>
</gene>
<organism evidence="3 4">
    <name type="scientific">Lomentospora prolificans</name>
    <dbReference type="NCBI Taxonomy" id="41688"/>
    <lineage>
        <taxon>Eukaryota</taxon>
        <taxon>Fungi</taxon>
        <taxon>Dikarya</taxon>
        <taxon>Ascomycota</taxon>
        <taxon>Pezizomycotina</taxon>
        <taxon>Sordariomycetes</taxon>
        <taxon>Hypocreomycetidae</taxon>
        <taxon>Microascales</taxon>
        <taxon>Microascaceae</taxon>
        <taxon>Lomentospora</taxon>
    </lineage>
</organism>
<evidence type="ECO:0000313" key="3">
    <source>
        <dbReference type="EMBL" id="PKS09925.1"/>
    </source>
</evidence>
<sequence length="362" mass="39625">MAPYLSTTLGLALLLTVRVRAACTCVGIDYTNAGSYFIDDTLDENFSFISEFRDCESADITPILVAPDGAEHTCSVLDSGNDEMESGQWTIIIQGDDFDASFQRKFQLKPTAPEKTVVTVTPTVTVEITSTPPVKTKTDTYWVTVTRRDHQSPVTTQCSQSTQVVTNYVAGPTEIVSTTVERWSEREALTEYVRTTKVEWAYCHYPEGERTPAPDERPNVPEPQPGDNCGGECQPRWEDVPRDLIERDVAAAAAAAAITSTVSASKTVTSTHIVTKDQRTATESVWSTTTKNLILPAQTVCENTGVLTLTTVIRGEPATELRATYITHWVTPVVTASETVYVTSTDKAQETQCWQAGGQYGT</sequence>
<dbReference type="AlphaFoldDB" id="A0A2N3NBV6"/>
<comment type="caution">
    <text evidence="3">The sequence shown here is derived from an EMBL/GenBank/DDBJ whole genome shotgun (WGS) entry which is preliminary data.</text>
</comment>